<feature type="domain" description="YrdC-like" evidence="11">
    <location>
        <begin position="207"/>
        <end position="392"/>
    </location>
</feature>
<accession>A0A6G9YDU2</accession>
<reference evidence="12 13" key="1">
    <citation type="journal article" date="2019" name="ACS Chem. Biol.">
        <title>Identification and Mobilization of a Cryptic Antibiotic Biosynthesis Gene Locus from a Human-Pathogenic Nocardia Isolate.</title>
        <authorList>
            <person name="Herisse M."/>
            <person name="Ishida K."/>
            <person name="Porter J.L."/>
            <person name="Howden B."/>
            <person name="Hertweck C."/>
            <person name="Stinear T.P."/>
            <person name="Pidot S.J."/>
        </authorList>
    </citation>
    <scope>NUCLEOTIDE SEQUENCE [LARGE SCALE GENOMIC DNA]</scope>
    <source>
        <strain evidence="12 13">AUSMDU00012717</strain>
    </source>
</reference>
<keyword evidence="3" id="KW-0436">Ligase</keyword>
<proteinExistence type="inferred from homology"/>
<dbReference type="GO" id="GO:0016743">
    <property type="term" value="F:carboxyl- or carbamoyltransferase activity"/>
    <property type="evidence" value="ECO:0007669"/>
    <property type="project" value="UniProtKB-UniRule"/>
</dbReference>
<keyword evidence="13" id="KW-1185">Reference proteome</keyword>
<dbReference type="Gene3D" id="3.30.420.40">
    <property type="match status" value="1"/>
</dbReference>
<organism evidence="12 13">
    <name type="scientific">Nocardia arthritidis</name>
    <dbReference type="NCBI Taxonomy" id="228602"/>
    <lineage>
        <taxon>Bacteria</taxon>
        <taxon>Bacillati</taxon>
        <taxon>Actinomycetota</taxon>
        <taxon>Actinomycetes</taxon>
        <taxon>Mycobacteriales</taxon>
        <taxon>Nocardiaceae</taxon>
        <taxon>Nocardia</taxon>
    </lineage>
</organism>
<evidence type="ECO:0000256" key="7">
    <source>
        <dbReference type="ARBA" id="ARBA00048220"/>
    </source>
</evidence>
<evidence type="ECO:0000256" key="8">
    <source>
        <dbReference type="PIRNR" id="PIRNR006256"/>
    </source>
</evidence>
<dbReference type="AlphaFoldDB" id="A0A6G9YDU2"/>
<dbReference type="SUPFAM" id="SSF55821">
    <property type="entry name" value="YrdC/RibB"/>
    <property type="match status" value="1"/>
</dbReference>
<dbReference type="Gene3D" id="3.30.110.120">
    <property type="match status" value="1"/>
</dbReference>
<sequence length="776" mass="80953">MTRAPARMRRVQVTVHGVVQGVGYRPFVYRLAHELGLTGDVRNAGGQVVARVAGDTDSIAEFVVRLQNSAPAAAVIDDIAVTPLAAGIELSPDFAVADSGPGTTPRLAARVPPDLAICPACLRELFDPADRRYRYPFLNCTDCGPRATVIDALPYDRERTAMREFPLCPACAAEYRDPADRRFHAEPTSCPDCGPRLNWLPTGATGDDALSAACAAVAAGGIVAIKGIGGYQLVCDAQAAHTVARLRACKPRPTKPLAVMVRDLAAARTLGAVDTVAAGLLTSPAAPIVLLPRRVDAPVAADIAPGTATIGVFLPYSPLHHLLLAELDRPLVVTSGNRGGVPTVIDDAAAVAALGPIVDGVLCHDRAIRARYDDSVVRVVAGRTVTLRRARGYAPGALPLPIFASKPVLAVGAQLKHTAALAISDTTSIGPHLGDLADADAYAAFEAGTDALCRLSGAHPEFVAHDRHPGYLSTAYARAHWPVDRRIVIQHHHAHVAATAAEHLVSDPFVGIALDGLGFGDDGTLWGGEVLLANYTGYRRVGRFATAPLPGGAAAVRRPARMALGYLWGAESFGTVLPEDAAAGLLDRLPERETAAVRAMIERNINCPRASSAGRLFDALAALLGLCDDNSYEGEAAVRLEAAAAEFAGTASEPLRWALHRHDGLLVYDPAPTLCEALACDRPAGEIAARFHRTIAEVVVAMAVDAAAVLAPDAVVCLGGGVFQNALLTSLVLSGLAYAGLKGLVGERVPMNDGGICYGQAAIAAATIANPYPTND</sequence>
<feature type="active site" evidence="9">
    <location>
        <position position="25"/>
    </location>
</feature>
<evidence type="ECO:0000256" key="2">
    <source>
        <dbReference type="ARBA" id="ARBA00008097"/>
    </source>
</evidence>
<dbReference type="Proteomes" id="UP000503540">
    <property type="component" value="Chromosome"/>
</dbReference>
<evidence type="ECO:0000259" key="10">
    <source>
        <dbReference type="PROSITE" id="PS51160"/>
    </source>
</evidence>
<dbReference type="Pfam" id="PF00708">
    <property type="entry name" value="Acylphosphatase"/>
    <property type="match status" value="1"/>
</dbReference>
<dbReference type="Pfam" id="PF22521">
    <property type="entry name" value="HypF_C_2"/>
    <property type="match status" value="1"/>
</dbReference>
<dbReference type="GO" id="GO:0003998">
    <property type="term" value="F:acylphosphatase activity"/>
    <property type="evidence" value="ECO:0007669"/>
    <property type="project" value="UniProtKB-EC"/>
</dbReference>
<evidence type="ECO:0000256" key="5">
    <source>
        <dbReference type="ARBA" id="ARBA00022771"/>
    </source>
</evidence>
<comment type="catalytic activity">
    <reaction evidence="9">
        <text>an acyl phosphate + H2O = a carboxylate + phosphate + H(+)</text>
        <dbReference type="Rhea" id="RHEA:14965"/>
        <dbReference type="ChEBI" id="CHEBI:15377"/>
        <dbReference type="ChEBI" id="CHEBI:15378"/>
        <dbReference type="ChEBI" id="CHEBI:29067"/>
        <dbReference type="ChEBI" id="CHEBI:43474"/>
        <dbReference type="ChEBI" id="CHEBI:59918"/>
        <dbReference type="EC" id="3.6.1.7"/>
    </reaction>
</comment>
<comment type="pathway">
    <text evidence="1">Protein modification; [NiFe] hydrogenase maturation.</text>
</comment>
<dbReference type="InterPro" id="IPR041440">
    <property type="entry name" value="HypF_C"/>
</dbReference>
<dbReference type="Pfam" id="PF17788">
    <property type="entry name" value="HypF_C"/>
    <property type="match status" value="1"/>
</dbReference>
<dbReference type="GO" id="GO:0051604">
    <property type="term" value="P:protein maturation"/>
    <property type="evidence" value="ECO:0007669"/>
    <property type="project" value="TreeGrafter"/>
</dbReference>
<dbReference type="InterPro" id="IPR055128">
    <property type="entry name" value="HypF_C_2"/>
</dbReference>
<dbReference type="Pfam" id="PF07503">
    <property type="entry name" value="zf-HYPF"/>
    <property type="match status" value="2"/>
</dbReference>
<name>A0A6G9YDU2_9NOCA</name>
<evidence type="ECO:0000256" key="1">
    <source>
        <dbReference type="ARBA" id="ARBA00004711"/>
    </source>
</evidence>
<dbReference type="Pfam" id="PF01300">
    <property type="entry name" value="Sua5_yciO_yrdC"/>
    <property type="match status" value="1"/>
</dbReference>
<dbReference type="SUPFAM" id="SSF54975">
    <property type="entry name" value="Acylphosphatase/BLUF domain-like"/>
    <property type="match status" value="1"/>
</dbReference>
<dbReference type="RefSeq" id="WP_203217578.1">
    <property type="nucleotide sequence ID" value="NZ_CP046172.1"/>
</dbReference>
<dbReference type="Gene3D" id="3.30.420.360">
    <property type="match status" value="1"/>
</dbReference>
<dbReference type="InterPro" id="IPR017945">
    <property type="entry name" value="DHBP_synth_RibB-like_a/b_dom"/>
</dbReference>
<evidence type="ECO:0000313" key="13">
    <source>
        <dbReference type="Proteomes" id="UP000503540"/>
    </source>
</evidence>
<keyword evidence="4" id="KW-0479">Metal-binding</keyword>
<evidence type="ECO:0000313" key="12">
    <source>
        <dbReference type="EMBL" id="QIS11348.1"/>
    </source>
</evidence>
<dbReference type="PROSITE" id="PS51163">
    <property type="entry name" value="YRDC"/>
    <property type="match status" value="1"/>
</dbReference>
<keyword evidence="9" id="KW-0378">Hydrolase</keyword>
<keyword evidence="5" id="KW-0863">Zinc-finger</keyword>
<dbReference type="EC" id="6.2.-.-" evidence="8"/>
<evidence type="ECO:0000259" key="11">
    <source>
        <dbReference type="PROSITE" id="PS51163"/>
    </source>
</evidence>
<dbReference type="Gene3D" id="3.90.870.50">
    <property type="match status" value="1"/>
</dbReference>
<keyword evidence="6" id="KW-0862">Zinc</keyword>
<dbReference type="NCBIfam" id="TIGR00143">
    <property type="entry name" value="hypF"/>
    <property type="match status" value="1"/>
</dbReference>
<evidence type="ECO:0000256" key="4">
    <source>
        <dbReference type="ARBA" id="ARBA00022723"/>
    </source>
</evidence>
<dbReference type="PANTHER" id="PTHR42959">
    <property type="entry name" value="CARBAMOYLTRANSFERASE"/>
    <property type="match status" value="1"/>
</dbReference>
<comment type="catalytic activity">
    <reaction evidence="7">
        <text>C-terminal L-cysteinyl-[HypE protein] + carbamoyl phosphate + ATP + H2O = C-terminal S-carboxamide-L-cysteinyl-[HypE protein] + AMP + phosphate + diphosphate + H(+)</text>
        <dbReference type="Rhea" id="RHEA:55636"/>
        <dbReference type="Rhea" id="RHEA-COMP:14247"/>
        <dbReference type="Rhea" id="RHEA-COMP:14392"/>
        <dbReference type="ChEBI" id="CHEBI:15377"/>
        <dbReference type="ChEBI" id="CHEBI:15378"/>
        <dbReference type="ChEBI" id="CHEBI:30616"/>
        <dbReference type="ChEBI" id="CHEBI:33019"/>
        <dbReference type="ChEBI" id="CHEBI:43474"/>
        <dbReference type="ChEBI" id="CHEBI:58228"/>
        <dbReference type="ChEBI" id="CHEBI:76913"/>
        <dbReference type="ChEBI" id="CHEBI:139126"/>
        <dbReference type="ChEBI" id="CHEBI:456215"/>
    </reaction>
</comment>
<dbReference type="InterPro" id="IPR051060">
    <property type="entry name" value="Carbamoyltrans_HypF-like"/>
</dbReference>
<dbReference type="PROSITE" id="PS51160">
    <property type="entry name" value="ACYLPHOSPHATASE_3"/>
    <property type="match status" value="1"/>
</dbReference>
<dbReference type="GO" id="GO:0003725">
    <property type="term" value="F:double-stranded RNA binding"/>
    <property type="evidence" value="ECO:0007669"/>
    <property type="project" value="InterPro"/>
</dbReference>
<evidence type="ECO:0000256" key="9">
    <source>
        <dbReference type="PROSITE-ProRule" id="PRU00520"/>
    </source>
</evidence>
<gene>
    <name evidence="12" type="primary">hypF</name>
    <name evidence="12" type="ORF">F5544_17360</name>
</gene>
<dbReference type="GO" id="GO:0016874">
    <property type="term" value="F:ligase activity"/>
    <property type="evidence" value="ECO:0007669"/>
    <property type="project" value="UniProtKB-UniRule"/>
</dbReference>
<keyword evidence="12" id="KW-0808">Transferase</keyword>
<dbReference type="InterPro" id="IPR006070">
    <property type="entry name" value="Sua5-like_dom"/>
</dbReference>
<dbReference type="UniPathway" id="UPA00335"/>
<feature type="domain" description="Acylphosphatase-like" evidence="10">
    <location>
        <begin position="10"/>
        <end position="98"/>
    </location>
</feature>
<dbReference type="PIRSF" id="PIRSF006256">
    <property type="entry name" value="CMPcnvr_hdrg_mat"/>
    <property type="match status" value="1"/>
</dbReference>
<comment type="similarity">
    <text evidence="2 8">Belongs to the carbamoyltransferase HypF family.</text>
</comment>
<dbReference type="PANTHER" id="PTHR42959:SF1">
    <property type="entry name" value="CARBAMOYLTRANSFERASE HYPF"/>
    <property type="match status" value="1"/>
</dbReference>
<dbReference type="InterPro" id="IPR001792">
    <property type="entry name" value="Acylphosphatase-like_dom"/>
</dbReference>
<dbReference type="EMBL" id="CP046172">
    <property type="protein sequence ID" value="QIS11348.1"/>
    <property type="molecule type" value="Genomic_DNA"/>
</dbReference>
<dbReference type="KEGG" id="nah:F5544_17360"/>
<dbReference type="GO" id="GO:0008270">
    <property type="term" value="F:zinc ion binding"/>
    <property type="evidence" value="ECO:0007669"/>
    <property type="project" value="UniProtKB-KW"/>
</dbReference>
<protein>
    <recommendedName>
        <fullName evidence="8">Carbamoyltransferase</fullName>
        <ecNumber evidence="8">6.2.-.-</ecNumber>
    </recommendedName>
</protein>
<evidence type="ECO:0000256" key="3">
    <source>
        <dbReference type="ARBA" id="ARBA00022598"/>
    </source>
</evidence>
<evidence type="ECO:0000256" key="6">
    <source>
        <dbReference type="ARBA" id="ARBA00022833"/>
    </source>
</evidence>
<feature type="active site" evidence="9">
    <location>
        <position position="43"/>
    </location>
</feature>
<dbReference type="InterPro" id="IPR011125">
    <property type="entry name" value="Znf_HypF"/>
</dbReference>
<dbReference type="InterPro" id="IPR036046">
    <property type="entry name" value="Acylphosphatase-like_dom_sf"/>
</dbReference>
<dbReference type="InterPro" id="IPR004421">
    <property type="entry name" value="Carbamoyltransferase_HypF"/>
</dbReference>